<accession>A0A2I1GRW7</accession>
<dbReference type="VEuPathDB" id="FungiDB:RhiirFUN_020981"/>
<protein>
    <submittedName>
        <fullName evidence="3">Protein serine/threonine phosphatase 2C</fullName>
    </submittedName>
</protein>
<dbReference type="VEuPathDB" id="FungiDB:FUN_019539"/>
<dbReference type="PANTHER" id="PTHR13832:SF792">
    <property type="entry name" value="GM14286P"/>
    <property type="match status" value="1"/>
</dbReference>
<dbReference type="AlphaFoldDB" id="A0A2I1GRW7"/>
<sequence>MFLLQRQALTLSFNGLRAKALCRNIYQKTAETAAYNRNNRSTLMRYVIGVVGVSGVGGGILYYYLQGERQQTYNSSSLNDNDDERMRINPIIRSPREATTKLRENQVSFSLQRNNGVWKYESNQLGSNYPIEDMKSVNFEYPNSEKSAFGDRLFFGIYDGHSGWNTSKLLSEKLIPRVIKHLDKAIEGYGEYSNLISNKQELTKKAIEKAFVEVDEDILIYSTNRLLNISPKPDEGLNYIDENLLSAFAGSCAILAYIDTTDKGLYIACTGDSRAVLGVKDDDEKGGKKWKAVALSEDQTGRSEKEVKRLNKEHPGEEGNIIINGRIFGGLEPTRSFGDSKYKWNMKMQEAVFTKFFKIRRGLPGGSRNKTPPYLTARPEVTYHKLTENDKFLVIASDGLWDELSNEEVIELVGKLLEGKRDMINEEKNNFSEDELKYENNMQEKVFTFVDENASTHLIRNALGGAKQDLLCALLSLPSPISRRFRDDITVTVVFFGPDYQTNIKELQ</sequence>
<feature type="domain" description="PPM-type phosphatase" evidence="2">
    <location>
        <begin position="136"/>
        <end position="496"/>
    </location>
</feature>
<dbReference type="GO" id="GO:0005739">
    <property type="term" value="C:mitochondrion"/>
    <property type="evidence" value="ECO:0007669"/>
    <property type="project" value="TreeGrafter"/>
</dbReference>
<dbReference type="InterPro" id="IPR015655">
    <property type="entry name" value="PP2C"/>
</dbReference>
<dbReference type="Gene3D" id="3.60.40.10">
    <property type="entry name" value="PPM-type phosphatase domain"/>
    <property type="match status" value="1"/>
</dbReference>
<dbReference type="Pfam" id="PF00481">
    <property type="entry name" value="PP2C"/>
    <property type="match status" value="1"/>
</dbReference>
<dbReference type="InterPro" id="IPR001932">
    <property type="entry name" value="PPM-type_phosphatase-like_dom"/>
</dbReference>
<evidence type="ECO:0000313" key="4">
    <source>
        <dbReference type="Proteomes" id="UP000234323"/>
    </source>
</evidence>
<dbReference type="PROSITE" id="PS51746">
    <property type="entry name" value="PPM_2"/>
    <property type="match status" value="1"/>
</dbReference>
<dbReference type="Proteomes" id="UP000234323">
    <property type="component" value="Unassembled WGS sequence"/>
</dbReference>
<dbReference type="SMART" id="SM00332">
    <property type="entry name" value="PP2Cc"/>
    <property type="match status" value="1"/>
</dbReference>
<evidence type="ECO:0000313" key="3">
    <source>
        <dbReference type="EMBL" id="PKY49391.1"/>
    </source>
</evidence>
<keyword evidence="1" id="KW-1133">Transmembrane helix</keyword>
<dbReference type="PANTHER" id="PTHR13832">
    <property type="entry name" value="PROTEIN PHOSPHATASE 2C"/>
    <property type="match status" value="1"/>
</dbReference>
<organism evidence="3 4">
    <name type="scientific">Rhizophagus irregularis</name>
    <dbReference type="NCBI Taxonomy" id="588596"/>
    <lineage>
        <taxon>Eukaryota</taxon>
        <taxon>Fungi</taxon>
        <taxon>Fungi incertae sedis</taxon>
        <taxon>Mucoromycota</taxon>
        <taxon>Glomeromycotina</taxon>
        <taxon>Glomeromycetes</taxon>
        <taxon>Glomerales</taxon>
        <taxon>Glomeraceae</taxon>
        <taxon>Rhizophagus</taxon>
    </lineage>
</organism>
<dbReference type="GO" id="GO:0004741">
    <property type="term" value="F:[pyruvate dehydrogenase (acetyl-transferring)]-phosphatase activity"/>
    <property type="evidence" value="ECO:0007669"/>
    <property type="project" value="TreeGrafter"/>
</dbReference>
<gene>
    <name evidence="3" type="ORF">RhiirA4_465363</name>
</gene>
<reference evidence="3 4" key="1">
    <citation type="submission" date="2015-10" db="EMBL/GenBank/DDBJ databases">
        <title>Genome analyses suggest a sexual origin of heterokaryosis in a supposedly ancient asexual fungus.</title>
        <authorList>
            <person name="Ropars J."/>
            <person name="Sedzielewska K."/>
            <person name="Noel J."/>
            <person name="Charron P."/>
            <person name="Farinelli L."/>
            <person name="Marton T."/>
            <person name="Kruger M."/>
            <person name="Pelin A."/>
            <person name="Brachmann A."/>
            <person name="Corradi N."/>
        </authorList>
    </citation>
    <scope>NUCLEOTIDE SEQUENCE [LARGE SCALE GENOMIC DNA]</scope>
    <source>
        <strain evidence="3 4">A4</strain>
    </source>
</reference>
<dbReference type="OrthoDB" id="420076at2759"/>
<keyword evidence="4" id="KW-1185">Reference proteome</keyword>
<feature type="transmembrane region" description="Helical" evidence="1">
    <location>
        <begin position="46"/>
        <end position="65"/>
    </location>
</feature>
<name>A0A2I1GRW7_9GLOM</name>
<comment type="caution">
    <text evidence="3">The sequence shown here is derived from an EMBL/GenBank/DDBJ whole genome shotgun (WGS) entry which is preliminary data.</text>
</comment>
<evidence type="ECO:0000259" key="2">
    <source>
        <dbReference type="PROSITE" id="PS51746"/>
    </source>
</evidence>
<proteinExistence type="predicted"/>
<keyword evidence="1" id="KW-0812">Transmembrane</keyword>
<dbReference type="EMBL" id="LLXI01000735">
    <property type="protein sequence ID" value="PKY49391.1"/>
    <property type="molecule type" value="Genomic_DNA"/>
</dbReference>
<evidence type="ECO:0000256" key="1">
    <source>
        <dbReference type="SAM" id="Phobius"/>
    </source>
</evidence>
<dbReference type="SUPFAM" id="SSF81606">
    <property type="entry name" value="PP2C-like"/>
    <property type="match status" value="1"/>
</dbReference>
<dbReference type="InterPro" id="IPR036457">
    <property type="entry name" value="PPM-type-like_dom_sf"/>
</dbReference>
<keyword evidence="1" id="KW-0472">Membrane</keyword>
<dbReference type="VEuPathDB" id="FungiDB:RhiirA1_271521"/>
<dbReference type="CDD" id="cd00143">
    <property type="entry name" value="PP2Cc"/>
    <property type="match status" value="1"/>
</dbReference>